<evidence type="ECO:0000313" key="2">
    <source>
        <dbReference type="Proteomes" id="UP000308149"/>
    </source>
</evidence>
<dbReference type="EMBL" id="CP040871">
    <property type="protein sequence ID" value="QDA57101.1"/>
    <property type="molecule type" value="Genomic_DNA"/>
</dbReference>
<proteinExistence type="predicted"/>
<dbReference type="AlphaFoldDB" id="A0A5B7ZPE5"/>
<dbReference type="OrthoDB" id="6182044at2"/>
<organism evidence="1 2">
    <name type="scientific">Thermomonas aquatica</name>
    <dbReference type="NCBI Taxonomy" id="2202149"/>
    <lineage>
        <taxon>Bacteria</taxon>
        <taxon>Pseudomonadati</taxon>
        <taxon>Pseudomonadota</taxon>
        <taxon>Gammaproteobacteria</taxon>
        <taxon>Lysobacterales</taxon>
        <taxon>Lysobacteraceae</taxon>
        <taxon>Thermomonas</taxon>
    </lineage>
</organism>
<dbReference type="Proteomes" id="UP000308149">
    <property type="component" value="Chromosome"/>
</dbReference>
<keyword evidence="2" id="KW-1185">Reference proteome</keyword>
<accession>A0A5B7ZPE5</accession>
<reference evidence="1 2" key="1">
    <citation type="submission" date="2019-06" db="EMBL/GenBank/DDBJ databases">
        <title>Thermomonas aquatica sp. nov., isolated from an industrial wastewater treatment plant.</title>
        <authorList>
            <person name="Jeon J.H."/>
            <person name="Park D.-S."/>
        </authorList>
    </citation>
    <scope>NUCLEOTIDE SEQUENCE [LARGE SCALE GENOMIC DNA]</scope>
    <source>
        <strain evidence="1 2">SY21</strain>
    </source>
</reference>
<dbReference type="KEGG" id="thes:FHQ07_07105"/>
<name>A0A5B7ZPE5_9GAMM</name>
<protein>
    <submittedName>
        <fullName evidence="1">Ribonucleotide reductase subunit alpha</fullName>
    </submittedName>
</protein>
<gene>
    <name evidence="1" type="ORF">FHQ07_07105</name>
</gene>
<evidence type="ECO:0000313" key="1">
    <source>
        <dbReference type="EMBL" id="QDA57101.1"/>
    </source>
</evidence>
<sequence>MRMDHFDDLLAAAARQPQPQRLLLVFARAECPPDATAAERAAFERGEGGALAPAVCVDKLPEEIASFAALREESRAALPDWRILFVAAMDGRGGHAPNSDEAVQPLQMMVEQIKGGRIGNFLAVDRDGALVSLARG</sequence>